<protein>
    <submittedName>
        <fullName evidence="1">Uncharacterized protein</fullName>
    </submittedName>
</protein>
<evidence type="ECO:0000313" key="1">
    <source>
        <dbReference type="EMBL" id="OCT66658.1"/>
    </source>
</evidence>
<accession>A0A974C532</accession>
<dbReference type="Proteomes" id="UP000694892">
    <property type="component" value="Chromosome 8S"/>
</dbReference>
<dbReference type="EMBL" id="CM004481">
    <property type="protein sequence ID" value="OCT66658.1"/>
    <property type="molecule type" value="Genomic_DNA"/>
</dbReference>
<sequence length="122" mass="13961">MFWAHNKLYPHTVLSKGINMAPPPILRGHNMTFNPSSAVAQYRRQYCNTLDYCVILELLLLQNRVSFESIDREVWLNTSRLTIAPHGDLTPGILVLTSEVHDRVRSARVGSNDRHKENICGY</sequence>
<evidence type="ECO:0000313" key="2">
    <source>
        <dbReference type="Proteomes" id="UP000694892"/>
    </source>
</evidence>
<gene>
    <name evidence="1" type="ORF">XELAEV_18042910mg</name>
</gene>
<organism evidence="1 2">
    <name type="scientific">Xenopus laevis</name>
    <name type="common">African clawed frog</name>
    <dbReference type="NCBI Taxonomy" id="8355"/>
    <lineage>
        <taxon>Eukaryota</taxon>
        <taxon>Metazoa</taxon>
        <taxon>Chordata</taxon>
        <taxon>Craniata</taxon>
        <taxon>Vertebrata</taxon>
        <taxon>Euteleostomi</taxon>
        <taxon>Amphibia</taxon>
        <taxon>Batrachia</taxon>
        <taxon>Anura</taxon>
        <taxon>Pipoidea</taxon>
        <taxon>Pipidae</taxon>
        <taxon>Xenopodinae</taxon>
        <taxon>Xenopus</taxon>
        <taxon>Xenopus</taxon>
    </lineage>
</organism>
<reference evidence="2" key="1">
    <citation type="journal article" date="2016" name="Nature">
        <title>Genome evolution in the allotetraploid frog Xenopus laevis.</title>
        <authorList>
            <person name="Session A.M."/>
            <person name="Uno Y."/>
            <person name="Kwon T."/>
            <person name="Chapman J.A."/>
            <person name="Toyoda A."/>
            <person name="Takahashi S."/>
            <person name="Fukui A."/>
            <person name="Hikosaka A."/>
            <person name="Suzuki A."/>
            <person name="Kondo M."/>
            <person name="van Heeringen S.J."/>
            <person name="Quigley I."/>
            <person name="Heinz S."/>
            <person name="Ogino H."/>
            <person name="Ochi H."/>
            <person name="Hellsten U."/>
            <person name="Lyons J.B."/>
            <person name="Simakov O."/>
            <person name="Putnam N."/>
            <person name="Stites J."/>
            <person name="Kuroki Y."/>
            <person name="Tanaka T."/>
            <person name="Michiue T."/>
            <person name="Watanabe M."/>
            <person name="Bogdanovic O."/>
            <person name="Lister R."/>
            <person name="Georgiou G."/>
            <person name="Paranjpe S.S."/>
            <person name="van Kruijsbergen I."/>
            <person name="Shu S."/>
            <person name="Carlson J."/>
            <person name="Kinoshita T."/>
            <person name="Ohta Y."/>
            <person name="Mawaribuchi S."/>
            <person name="Jenkins J."/>
            <person name="Grimwood J."/>
            <person name="Schmutz J."/>
            <person name="Mitros T."/>
            <person name="Mozaffari S.V."/>
            <person name="Suzuki Y."/>
            <person name="Haramoto Y."/>
            <person name="Yamamoto T.S."/>
            <person name="Takagi C."/>
            <person name="Heald R."/>
            <person name="Miller K."/>
            <person name="Haudenschild C."/>
            <person name="Kitzman J."/>
            <person name="Nakayama T."/>
            <person name="Izutsu Y."/>
            <person name="Robert J."/>
            <person name="Fortriede J."/>
            <person name="Burns K."/>
            <person name="Lotay V."/>
            <person name="Karimi K."/>
            <person name="Yasuoka Y."/>
            <person name="Dichmann D.S."/>
            <person name="Flajnik M.F."/>
            <person name="Houston D.W."/>
            <person name="Shendure J."/>
            <person name="DuPasquier L."/>
            <person name="Vize P.D."/>
            <person name="Zorn A.M."/>
            <person name="Ito M."/>
            <person name="Marcotte E.M."/>
            <person name="Wallingford J.B."/>
            <person name="Ito Y."/>
            <person name="Asashima M."/>
            <person name="Ueno N."/>
            <person name="Matsuda Y."/>
            <person name="Veenstra G.J."/>
            <person name="Fujiyama A."/>
            <person name="Harland R.M."/>
            <person name="Taira M."/>
            <person name="Rokhsar D.S."/>
        </authorList>
    </citation>
    <scope>NUCLEOTIDE SEQUENCE [LARGE SCALE GENOMIC DNA]</scope>
    <source>
        <strain evidence="2">J</strain>
    </source>
</reference>
<dbReference type="AlphaFoldDB" id="A0A974C532"/>
<proteinExistence type="predicted"/>
<name>A0A974C532_XENLA</name>